<accession>A0ABD2WFE0</accession>
<dbReference type="Proteomes" id="UP001627154">
    <property type="component" value="Unassembled WGS sequence"/>
</dbReference>
<proteinExistence type="predicted"/>
<dbReference type="EMBL" id="JBJJXI010000108">
    <property type="protein sequence ID" value="KAL3391718.1"/>
    <property type="molecule type" value="Genomic_DNA"/>
</dbReference>
<evidence type="ECO:0000313" key="1">
    <source>
        <dbReference type="EMBL" id="KAL3391718.1"/>
    </source>
</evidence>
<name>A0ABD2WFE0_9HYME</name>
<comment type="caution">
    <text evidence="1">The sequence shown here is derived from an EMBL/GenBank/DDBJ whole genome shotgun (WGS) entry which is preliminary data.</text>
</comment>
<organism evidence="1 2">
    <name type="scientific">Trichogramma kaykai</name>
    <dbReference type="NCBI Taxonomy" id="54128"/>
    <lineage>
        <taxon>Eukaryota</taxon>
        <taxon>Metazoa</taxon>
        <taxon>Ecdysozoa</taxon>
        <taxon>Arthropoda</taxon>
        <taxon>Hexapoda</taxon>
        <taxon>Insecta</taxon>
        <taxon>Pterygota</taxon>
        <taxon>Neoptera</taxon>
        <taxon>Endopterygota</taxon>
        <taxon>Hymenoptera</taxon>
        <taxon>Apocrita</taxon>
        <taxon>Proctotrupomorpha</taxon>
        <taxon>Chalcidoidea</taxon>
        <taxon>Trichogrammatidae</taxon>
        <taxon>Trichogramma</taxon>
    </lineage>
</organism>
<keyword evidence="2" id="KW-1185">Reference proteome</keyword>
<evidence type="ECO:0000313" key="2">
    <source>
        <dbReference type="Proteomes" id="UP001627154"/>
    </source>
</evidence>
<gene>
    <name evidence="1" type="ORF">TKK_013635</name>
</gene>
<protein>
    <submittedName>
        <fullName evidence="1">Uncharacterized protein</fullName>
    </submittedName>
</protein>
<dbReference type="AlphaFoldDB" id="A0ABD2WFE0"/>
<reference evidence="1 2" key="1">
    <citation type="journal article" date="2024" name="bioRxiv">
        <title>A reference genome for Trichogramma kaykai: A tiny desert-dwelling parasitoid wasp with competing sex-ratio distorters.</title>
        <authorList>
            <person name="Culotta J."/>
            <person name="Lindsey A.R."/>
        </authorList>
    </citation>
    <scope>NUCLEOTIDE SEQUENCE [LARGE SCALE GENOMIC DNA]</scope>
    <source>
        <strain evidence="1 2">KSX58</strain>
    </source>
</reference>
<sequence length="90" mass="10384">MSESFMRLVAAGPMIAATCTCTRERLCFTSKIDDDGCGAKLEAMDEARLFNDCENKTGHCRRHRRHRCAETFYHLYRMSNCNQSEDLARK</sequence>